<sequence length="173" mass="18409">MTISSLSSENLLITQKLLQDVSDNKKLNLSAEQKIAFKEVLTEALLGNGINTISDIQKQSIINELKKSNGLNNYLYGLNPTTLDGSNVSTIQQQIFNSLGLSNPNTLSTSNPLLTALSNPTVASESATSKIGNNAAAKTKAMASYKQQSPISLSTNMGALASRIGDIRSGFFI</sequence>
<dbReference type="RefSeq" id="WP_283872272.1">
    <property type="nucleotide sequence ID" value="NZ_CP126101.1"/>
</dbReference>
<reference evidence="1" key="1">
    <citation type="submission" date="2023-05" db="EMBL/GenBank/DDBJ databases">
        <title>Comparative genomics of Bacillaceae isolates and their secondary metabolite potential.</title>
        <authorList>
            <person name="Song L."/>
            <person name="Nielsen L.J."/>
            <person name="Mohite O."/>
            <person name="Xu X."/>
            <person name="Weber T."/>
            <person name="Kovacs A.T."/>
        </authorList>
    </citation>
    <scope>NUCLEOTIDE SEQUENCE</scope>
    <source>
        <strain evidence="1">LY1</strain>
    </source>
</reference>
<dbReference type="AlphaFoldDB" id="A0AAX3X0X5"/>
<dbReference type="EMBL" id="CP126101">
    <property type="protein sequence ID" value="WHY53811.1"/>
    <property type="molecule type" value="Genomic_DNA"/>
</dbReference>
<evidence type="ECO:0008006" key="3">
    <source>
        <dbReference type="Google" id="ProtNLM"/>
    </source>
</evidence>
<name>A0AAX3X0X5_9BACI</name>
<gene>
    <name evidence="1" type="ORF">QNH24_11425</name>
</gene>
<proteinExistence type="predicted"/>
<dbReference type="Proteomes" id="UP001178322">
    <property type="component" value="Chromosome"/>
</dbReference>
<evidence type="ECO:0000313" key="2">
    <source>
        <dbReference type="Proteomes" id="UP001178322"/>
    </source>
</evidence>
<evidence type="ECO:0000313" key="1">
    <source>
        <dbReference type="EMBL" id="WHY53811.1"/>
    </source>
</evidence>
<organism evidence="1 2">
    <name type="scientific">Lysinibacillus pakistanensis</name>
    <dbReference type="NCBI Taxonomy" id="759811"/>
    <lineage>
        <taxon>Bacteria</taxon>
        <taxon>Bacillati</taxon>
        <taxon>Bacillota</taxon>
        <taxon>Bacilli</taxon>
        <taxon>Bacillales</taxon>
        <taxon>Bacillaceae</taxon>
        <taxon>Lysinibacillus</taxon>
    </lineage>
</organism>
<protein>
    <recommendedName>
        <fullName evidence="3">DUF1002 domain-containing protein</fullName>
    </recommendedName>
</protein>
<accession>A0AAX3X0X5</accession>